<proteinExistence type="predicted"/>
<sequence>MTRGESMKIHSSRGTYVTLTLGIIVLIIIGANYSLVQPGLWGAVMLLVIRWLAGLVALWTYAFDFLLYVLINFWI</sequence>
<organism evidence="2 3">
    <name type="scientific">Lentilactobacillus kosonis</name>
    <dbReference type="NCBI Taxonomy" id="2810561"/>
    <lineage>
        <taxon>Bacteria</taxon>
        <taxon>Bacillati</taxon>
        <taxon>Bacillota</taxon>
        <taxon>Bacilli</taxon>
        <taxon>Lactobacillales</taxon>
        <taxon>Lactobacillaceae</taxon>
        <taxon>Lentilactobacillus</taxon>
    </lineage>
</organism>
<reference evidence="2 3" key="1">
    <citation type="submission" date="2017-11" db="EMBL/GenBank/DDBJ databases">
        <title>Draft Genome Sequence of Lactobacillus curieae NBRC 111893 isolated from Koso, a Japanese sugar-Vegetable Fermented Beverage.</title>
        <authorList>
            <person name="Chiou T.Y."/>
            <person name="Oshima K."/>
            <person name="Suda W."/>
            <person name="Hattori M."/>
            <person name="Takahashi T."/>
        </authorList>
    </citation>
    <scope>NUCLEOTIDE SEQUENCE [LARGE SCALE GENOMIC DNA]</scope>
    <source>
        <strain evidence="2 3">NBRC111893</strain>
    </source>
</reference>
<dbReference type="EMBL" id="BEXA01000001">
    <property type="protein sequence ID" value="GAY72025.1"/>
    <property type="molecule type" value="Genomic_DNA"/>
</dbReference>
<protein>
    <submittedName>
        <fullName evidence="2">Uncharacterized protein</fullName>
    </submittedName>
</protein>
<keyword evidence="3" id="KW-1185">Reference proteome</keyword>
<name>A0A401FI26_9LACO</name>
<gene>
    <name evidence="2" type="ORF">NBRC111893_171</name>
</gene>
<keyword evidence="1" id="KW-0472">Membrane</keyword>
<keyword evidence="1" id="KW-1133">Transmembrane helix</keyword>
<feature type="transmembrane region" description="Helical" evidence="1">
    <location>
        <begin position="16"/>
        <end position="36"/>
    </location>
</feature>
<accession>A0A401FI26</accession>
<dbReference type="AlphaFoldDB" id="A0A401FI26"/>
<feature type="transmembrane region" description="Helical" evidence="1">
    <location>
        <begin position="48"/>
        <end position="71"/>
    </location>
</feature>
<keyword evidence="1" id="KW-0812">Transmembrane</keyword>
<evidence type="ECO:0000313" key="3">
    <source>
        <dbReference type="Proteomes" id="UP000286974"/>
    </source>
</evidence>
<dbReference type="Proteomes" id="UP000286974">
    <property type="component" value="Unassembled WGS sequence"/>
</dbReference>
<evidence type="ECO:0000256" key="1">
    <source>
        <dbReference type="SAM" id="Phobius"/>
    </source>
</evidence>
<comment type="caution">
    <text evidence="2">The sequence shown here is derived from an EMBL/GenBank/DDBJ whole genome shotgun (WGS) entry which is preliminary data.</text>
</comment>
<evidence type="ECO:0000313" key="2">
    <source>
        <dbReference type="EMBL" id="GAY72025.1"/>
    </source>
</evidence>